<dbReference type="Proteomes" id="UP000186657">
    <property type="component" value="Unassembled WGS sequence"/>
</dbReference>
<reference evidence="1 2" key="1">
    <citation type="submission" date="2016-10" db="EMBL/GenBank/DDBJ databases">
        <title>Comparative genomics uncovers the prolific and rare metabolic potential of the cyanobacterial genus Moorea.</title>
        <authorList>
            <person name="Leao T."/>
            <person name="Castelao G."/>
            <person name="Korobeynikov A."/>
            <person name="Monroe E.A."/>
            <person name="Podell S."/>
            <person name="Glukhov E."/>
            <person name="Allen E."/>
            <person name="Gerwick W.H."/>
            <person name="Gerwick L."/>
        </authorList>
    </citation>
    <scope>NUCLEOTIDE SEQUENCE [LARGE SCALE GENOMIC DNA]</scope>
    <source>
        <strain evidence="1 2">PNG5-198</strain>
    </source>
</reference>
<comment type="caution">
    <text evidence="1">The sequence shown here is derived from an EMBL/GenBank/DDBJ whole genome shotgun (WGS) entry which is preliminary data.</text>
</comment>
<evidence type="ECO:0000313" key="1">
    <source>
        <dbReference type="EMBL" id="OLT60349.1"/>
    </source>
</evidence>
<accession>A0A1U7N313</accession>
<name>A0A1U7N313_9CYAN</name>
<gene>
    <name evidence="1" type="ORF">BJP37_16310</name>
</gene>
<dbReference type="AlphaFoldDB" id="A0A1U7N313"/>
<organism evidence="1 2">
    <name type="scientific">Moorena bouillonii PNG</name>
    <dbReference type="NCBI Taxonomy" id="568701"/>
    <lineage>
        <taxon>Bacteria</taxon>
        <taxon>Bacillati</taxon>
        <taxon>Cyanobacteriota</taxon>
        <taxon>Cyanophyceae</taxon>
        <taxon>Coleofasciculales</taxon>
        <taxon>Coleofasciculaceae</taxon>
        <taxon>Moorena</taxon>
    </lineage>
</organism>
<keyword evidence="2" id="KW-1185">Reference proteome</keyword>
<dbReference type="RefSeq" id="WP_075900502.1">
    <property type="nucleotide sequence ID" value="NZ_MKZS01000001.1"/>
</dbReference>
<protein>
    <submittedName>
        <fullName evidence="1">Uncharacterized protein</fullName>
    </submittedName>
</protein>
<proteinExistence type="predicted"/>
<evidence type="ECO:0000313" key="2">
    <source>
        <dbReference type="Proteomes" id="UP000186657"/>
    </source>
</evidence>
<sequence length="72" mass="8126">MPFAHSFPSSKTPEVSRFHRHYYCKHSAISYQLSAISHQPSAISYQLSALAYGHAKLLATLLEQFMGYIHAT</sequence>
<dbReference type="EMBL" id="MKZS01000001">
    <property type="protein sequence ID" value="OLT60349.1"/>
    <property type="molecule type" value="Genomic_DNA"/>
</dbReference>